<dbReference type="InterPro" id="IPR017927">
    <property type="entry name" value="FAD-bd_FR_type"/>
</dbReference>
<keyword evidence="15" id="KW-1185">Reference proteome</keyword>
<dbReference type="Pfam" id="PF08022">
    <property type="entry name" value="FAD_binding_8"/>
    <property type="match status" value="1"/>
</dbReference>
<dbReference type="InterPro" id="IPR039261">
    <property type="entry name" value="FNR_nucleotide-bd"/>
</dbReference>
<evidence type="ECO:0000313" key="14">
    <source>
        <dbReference type="EMBL" id="KAK5940219.1"/>
    </source>
</evidence>
<evidence type="ECO:0000256" key="6">
    <source>
        <dbReference type="ARBA" id="ARBA00022989"/>
    </source>
</evidence>
<evidence type="ECO:0000313" key="15">
    <source>
        <dbReference type="Proteomes" id="UP001334248"/>
    </source>
</evidence>
<feature type="transmembrane region" description="Helical" evidence="12">
    <location>
        <begin position="172"/>
        <end position="189"/>
    </location>
</feature>
<dbReference type="PANTHER" id="PTHR32361">
    <property type="entry name" value="FERRIC/CUPRIC REDUCTASE TRANSMEMBRANE COMPONENT"/>
    <property type="match status" value="1"/>
</dbReference>
<keyword evidence="8" id="KW-0406">Ion transport</keyword>
<dbReference type="InterPro" id="IPR013112">
    <property type="entry name" value="FAD-bd_8"/>
</dbReference>
<accession>A0ABR0RJ27</accession>
<feature type="transmembrane region" description="Helical" evidence="12">
    <location>
        <begin position="51"/>
        <end position="69"/>
    </location>
</feature>
<keyword evidence="3" id="KW-0813">Transport</keyword>
<feature type="transmembrane region" description="Helical" evidence="12">
    <location>
        <begin position="246"/>
        <end position="266"/>
    </location>
</feature>
<comment type="subcellular location">
    <subcellularLocation>
        <location evidence="1">Membrane</location>
        <topology evidence="1">Multi-pass membrane protein</topology>
    </subcellularLocation>
</comment>
<keyword evidence="10" id="KW-0325">Glycoprotein</keyword>
<evidence type="ECO:0000256" key="9">
    <source>
        <dbReference type="ARBA" id="ARBA00023136"/>
    </source>
</evidence>
<feature type="compositionally biased region" description="Low complexity" evidence="11">
    <location>
        <begin position="91"/>
        <end position="110"/>
    </location>
</feature>
<sequence length="662" mass="74248">MDDVLPAELRAVFKLSLLPYDVILAAAEEGDRKRPPVLRTLVESILFSRRFVPSYLLVLVITVLLWGLIKRAKVYISRRGRKSRPQDDRPATPSVASSSSSTLRGTESPSIKSDGVSEDTPLLAEAQLSGGRRRSTPLRAWHKIRSLLLYQPKPQRSLTAPKNTLPANESTLVILLFLGLNLFYLFYNMPLSRAMVFALADRAGLLFVANLPVLYKFAAKNNEPLQWITGWSYEGLNMFHRRLGEWMTVAAVVHVIGMVVAFYDLIAPSGYTLGWYLTRKIIIFGMIAFVCYVGIYFTSIGYFRQALYELFLASHIFLQVGALVMLFLHHHDARPYVGAAMTIWALDRLVSRMLCKTASFVATLQIAADKETVLLYCDVPLKRRSWVGMKSGWCAGQHVFLTVPDMGTKHKLQAHPFTIASPAPPRETSVESWPLQLTIRAQDGFSRDLLEYAKLHQHTRVYMDGPYSSNEVLKAVRRSDRVCLIAGGSGIAVTYPFAWDREVKSSSAKDIVNDRVVYAKGVKVKPSIKKSSTTLDESRFAQFWIRQDANHEAWVTMLPSTEEASSSTACPANVSPDTRNALDLITHRFDTRSATGEHQRPDVKAELEAWVRGDVKQKIDMQQSICVVVSGPDGLVKDVQNTVASLVRVGWNIDIHVEKFGW</sequence>
<evidence type="ECO:0000256" key="8">
    <source>
        <dbReference type="ARBA" id="ARBA00023065"/>
    </source>
</evidence>
<evidence type="ECO:0000256" key="2">
    <source>
        <dbReference type="ARBA" id="ARBA00006278"/>
    </source>
</evidence>
<evidence type="ECO:0000256" key="4">
    <source>
        <dbReference type="ARBA" id="ARBA00022692"/>
    </source>
</evidence>
<evidence type="ECO:0000256" key="3">
    <source>
        <dbReference type="ARBA" id="ARBA00022448"/>
    </source>
</evidence>
<keyword evidence="5" id="KW-0249">Electron transport</keyword>
<keyword evidence="7" id="KW-0560">Oxidoreductase</keyword>
<proteinExistence type="inferred from homology"/>
<evidence type="ECO:0000256" key="5">
    <source>
        <dbReference type="ARBA" id="ARBA00022982"/>
    </source>
</evidence>
<dbReference type="RefSeq" id="XP_064728309.1">
    <property type="nucleotide sequence ID" value="XM_064876045.1"/>
</dbReference>
<feature type="domain" description="FAD-binding FR-type" evidence="13">
    <location>
        <begin position="353"/>
        <end position="473"/>
    </location>
</feature>
<protein>
    <recommendedName>
        <fullName evidence="13">FAD-binding FR-type domain-containing protein</fullName>
    </recommendedName>
</protein>
<dbReference type="InterPro" id="IPR013130">
    <property type="entry name" value="Fe3_Rdtase_TM_dom"/>
</dbReference>
<dbReference type="Gene3D" id="3.40.50.80">
    <property type="entry name" value="Nucleotide-binding domain of ferredoxin-NADP reductase (FNR) module"/>
    <property type="match status" value="1"/>
</dbReference>
<feature type="transmembrane region" description="Helical" evidence="12">
    <location>
        <begin position="195"/>
        <end position="215"/>
    </location>
</feature>
<dbReference type="EMBL" id="JAVHJV010000009">
    <property type="protein sequence ID" value="KAK5940219.1"/>
    <property type="molecule type" value="Genomic_DNA"/>
</dbReference>
<dbReference type="InterPro" id="IPR051410">
    <property type="entry name" value="Ferric/Cupric_Reductase"/>
</dbReference>
<organism evidence="14 15">
    <name type="scientific">Knufia obscura</name>
    <dbReference type="NCBI Taxonomy" id="1635080"/>
    <lineage>
        <taxon>Eukaryota</taxon>
        <taxon>Fungi</taxon>
        <taxon>Dikarya</taxon>
        <taxon>Ascomycota</taxon>
        <taxon>Pezizomycotina</taxon>
        <taxon>Eurotiomycetes</taxon>
        <taxon>Chaetothyriomycetidae</taxon>
        <taxon>Chaetothyriales</taxon>
        <taxon>Trichomeriaceae</taxon>
        <taxon>Knufia</taxon>
    </lineage>
</organism>
<dbReference type="SFLD" id="SFLDS00052">
    <property type="entry name" value="Ferric_Reductase_Domain"/>
    <property type="match status" value="1"/>
</dbReference>
<keyword evidence="6 12" id="KW-1133">Transmembrane helix</keyword>
<reference evidence="14 15" key="1">
    <citation type="journal article" date="2023" name="Res Sq">
        <title>Genomic and morphological characterization of Knufia obscura isolated from the Mars 2020 spacecraft assembly facility.</title>
        <authorList>
            <person name="Chander A.M."/>
            <person name="Teixeira M.M."/>
            <person name="Singh N.K."/>
            <person name="Williams M.P."/>
            <person name="Parker C.W."/>
            <person name="Leo P."/>
            <person name="Stajich J.E."/>
            <person name="Torok T."/>
            <person name="Tighe S."/>
            <person name="Mason C.E."/>
            <person name="Venkateswaran K."/>
        </authorList>
    </citation>
    <scope>NUCLEOTIDE SEQUENCE [LARGE SCALE GENOMIC DNA]</scope>
    <source>
        <strain evidence="14 15">CCFEE 5817</strain>
    </source>
</reference>
<dbReference type="PANTHER" id="PTHR32361:SF9">
    <property type="entry name" value="FERRIC REDUCTASE TRANSMEMBRANE COMPONENT 3-RELATED"/>
    <property type="match status" value="1"/>
</dbReference>
<dbReference type="Pfam" id="PF08030">
    <property type="entry name" value="NAD_binding_6"/>
    <property type="match status" value="1"/>
</dbReference>
<evidence type="ECO:0000256" key="7">
    <source>
        <dbReference type="ARBA" id="ARBA00023002"/>
    </source>
</evidence>
<gene>
    <name evidence="14" type="ORF">PMZ80_007639</name>
</gene>
<dbReference type="GeneID" id="90001088"/>
<evidence type="ECO:0000256" key="10">
    <source>
        <dbReference type="ARBA" id="ARBA00023180"/>
    </source>
</evidence>
<dbReference type="Pfam" id="PF01794">
    <property type="entry name" value="Ferric_reduct"/>
    <property type="match status" value="1"/>
</dbReference>
<comment type="caution">
    <text evidence="14">The sequence shown here is derived from an EMBL/GenBank/DDBJ whole genome shotgun (WGS) entry which is preliminary data.</text>
</comment>
<dbReference type="CDD" id="cd06186">
    <property type="entry name" value="NOX_Duox_like_FAD_NADP"/>
    <property type="match status" value="1"/>
</dbReference>
<name>A0ABR0RJ27_9EURO</name>
<comment type="similarity">
    <text evidence="2">Belongs to the ferric reductase (FRE) family.</text>
</comment>
<feature type="region of interest" description="Disordered" evidence="11">
    <location>
        <begin position="79"/>
        <end position="117"/>
    </location>
</feature>
<evidence type="ECO:0000256" key="11">
    <source>
        <dbReference type="SAM" id="MobiDB-lite"/>
    </source>
</evidence>
<evidence type="ECO:0000256" key="12">
    <source>
        <dbReference type="SAM" id="Phobius"/>
    </source>
</evidence>
<dbReference type="SFLD" id="SFLDG01168">
    <property type="entry name" value="Ferric_reductase_subgroup_(FRE"/>
    <property type="match status" value="1"/>
</dbReference>
<feature type="transmembrane region" description="Helical" evidence="12">
    <location>
        <begin position="281"/>
        <end position="303"/>
    </location>
</feature>
<evidence type="ECO:0000256" key="1">
    <source>
        <dbReference type="ARBA" id="ARBA00004141"/>
    </source>
</evidence>
<feature type="transmembrane region" description="Helical" evidence="12">
    <location>
        <begin position="310"/>
        <end position="328"/>
    </location>
</feature>
<dbReference type="Proteomes" id="UP001334248">
    <property type="component" value="Unassembled WGS sequence"/>
</dbReference>
<keyword evidence="9 12" id="KW-0472">Membrane</keyword>
<dbReference type="InterPro" id="IPR013121">
    <property type="entry name" value="Fe_red_NAD-bd_6"/>
</dbReference>
<keyword evidence="4 12" id="KW-0812">Transmembrane</keyword>
<evidence type="ECO:0000259" key="13">
    <source>
        <dbReference type="PROSITE" id="PS51384"/>
    </source>
</evidence>
<dbReference type="PROSITE" id="PS51384">
    <property type="entry name" value="FAD_FR"/>
    <property type="match status" value="1"/>
</dbReference>